<accession>A0ABQ1H6U8</accession>
<dbReference type="PROSITE" id="PS50110">
    <property type="entry name" value="RESPONSE_REGULATORY"/>
    <property type="match status" value="1"/>
</dbReference>
<name>A0ABQ1H6U8_9SPHN</name>
<dbReference type="SUPFAM" id="SSF52172">
    <property type="entry name" value="CheY-like"/>
    <property type="match status" value="1"/>
</dbReference>
<organism evidence="3 4">
    <name type="scientific">Sphingomonas psychrolutea</name>
    <dbReference type="NCBI Taxonomy" id="1259676"/>
    <lineage>
        <taxon>Bacteria</taxon>
        <taxon>Pseudomonadati</taxon>
        <taxon>Pseudomonadota</taxon>
        <taxon>Alphaproteobacteria</taxon>
        <taxon>Sphingomonadales</taxon>
        <taxon>Sphingomonadaceae</taxon>
        <taxon>Sphingomonas</taxon>
    </lineage>
</organism>
<proteinExistence type="predicted"/>
<reference evidence="4" key="1">
    <citation type="journal article" date="2019" name="Int. J. Syst. Evol. Microbiol.">
        <title>The Global Catalogue of Microorganisms (GCM) 10K type strain sequencing project: providing services to taxonomists for standard genome sequencing and annotation.</title>
        <authorList>
            <consortium name="The Broad Institute Genomics Platform"/>
            <consortium name="The Broad Institute Genome Sequencing Center for Infectious Disease"/>
            <person name="Wu L."/>
            <person name="Ma J."/>
        </authorList>
    </citation>
    <scope>NUCLEOTIDE SEQUENCE [LARGE SCALE GENOMIC DNA]</scope>
    <source>
        <strain evidence="4">CGMCC 1.10106</strain>
    </source>
</reference>
<protein>
    <recommendedName>
        <fullName evidence="2">Response regulatory domain-containing protein</fullName>
    </recommendedName>
</protein>
<dbReference type="InterPro" id="IPR011006">
    <property type="entry name" value="CheY-like_superfamily"/>
</dbReference>
<dbReference type="Pfam" id="PF00072">
    <property type="entry name" value="Response_reg"/>
    <property type="match status" value="1"/>
</dbReference>
<gene>
    <name evidence="3" type="ORF">GCM10011395_33450</name>
</gene>
<evidence type="ECO:0000313" key="4">
    <source>
        <dbReference type="Proteomes" id="UP000618591"/>
    </source>
</evidence>
<dbReference type="EMBL" id="BMDW01000028">
    <property type="protein sequence ID" value="GGA60370.1"/>
    <property type="molecule type" value="Genomic_DNA"/>
</dbReference>
<evidence type="ECO:0000259" key="2">
    <source>
        <dbReference type="PROSITE" id="PS50110"/>
    </source>
</evidence>
<evidence type="ECO:0000256" key="1">
    <source>
        <dbReference type="PROSITE-ProRule" id="PRU00169"/>
    </source>
</evidence>
<keyword evidence="1" id="KW-0597">Phosphoprotein</keyword>
<dbReference type="RefSeq" id="WP_188449538.1">
    <property type="nucleotide sequence ID" value="NZ_BMDW01000028.1"/>
</dbReference>
<evidence type="ECO:0000313" key="3">
    <source>
        <dbReference type="EMBL" id="GGA60370.1"/>
    </source>
</evidence>
<dbReference type="Proteomes" id="UP000618591">
    <property type="component" value="Unassembled WGS sequence"/>
</dbReference>
<dbReference type="InterPro" id="IPR001789">
    <property type="entry name" value="Sig_transdc_resp-reg_receiver"/>
</dbReference>
<feature type="domain" description="Response regulatory" evidence="2">
    <location>
        <begin position="14"/>
        <end position="128"/>
    </location>
</feature>
<comment type="caution">
    <text evidence="3">The sequence shown here is derived from an EMBL/GenBank/DDBJ whole genome shotgun (WGS) entry which is preliminary data.</text>
</comment>
<dbReference type="Gene3D" id="3.40.50.2300">
    <property type="match status" value="1"/>
</dbReference>
<feature type="modified residue" description="4-aspartylphosphate" evidence="1">
    <location>
        <position position="63"/>
    </location>
</feature>
<sequence>MHALVKEEPIARIGISLVDGDAAVRRERQLMLRSESFDVRSYATGAALIADPLARATACLVVDVDMPGLGGIELVQSLRIQGWRGTAILLRSIDVTDSIARDAERDGDTLLLKTVADRPLLEAIRAALAPRLSRREACQ</sequence>
<keyword evidence="4" id="KW-1185">Reference proteome</keyword>